<evidence type="ECO:0000313" key="4">
    <source>
        <dbReference type="Proteomes" id="UP000516361"/>
    </source>
</evidence>
<dbReference type="SMART" id="SM00849">
    <property type="entry name" value="Lactamase_B"/>
    <property type="match status" value="1"/>
</dbReference>
<dbReference type="PROSITE" id="PS50902">
    <property type="entry name" value="FLAVODOXIN_LIKE"/>
    <property type="match status" value="1"/>
</dbReference>
<dbReference type="InterPro" id="IPR008254">
    <property type="entry name" value="Flavodoxin/NO_synth"/>
</dbReference>
<comment type="similarity">
    <text evidence="1">In the N-terminal section; belongs to the zinc metallo-hydrolase group 3 family.</text>
</comment>
<dbReference type="Pfam" id="PF00258">
    <property type="entry name" value="Flavodoxin_1"/>
    <property type="match status" value="1"/>
</dbReference>
<dbReference type="PANTHER" id="PTHR43717:SF1">
    <property type="entry name" value="ANAEROBIC NITRIC OXIDE REDUCTASE FLAVORUBREDOXIN"/>
    <property type="match status" value="1"/>
</dbReference>
<dbReference type="InterPro" id="IPR016440">
    <property type="entry name" value="Rubredoxin-O_OxRdtase"/>
</dbReference>
<dbReference type="GO" id="GO:0010181">
    <property type="term" value="F:FMN binding"/>
    <property type="evidence" value="ECO:0007669"/>
    <property type="project" value="InterPro"/>
</dbReference>
<keyword evidence="3" id="KW-0378">Hydrolase</keyword>
<dbReference type="Gene3D" id="3.60.15.10">
    <property type="entry name" value="Ribonuclease Z/Hydroxyacylglutathione hydrolase-like"/>
    <property type="match status" value="1"/>
</dbReference>
<dbReference type="Gene3D" id="3.40.50.360">
    <property type="match status" value="1"/>
</dbReference>
<dbReference type="CDD" id="cd07709">
    <property type="entry name" value="flavodiiron_proteins_MBL-fold"/>
    <property type="match status" value="1"/>
</dbReference>
<protein>
    <submittedName>
        <fullName evidence="3">MBL fold metallo-hydrolase</fullName>
    </submittedName>
</protein>
<dbReference type="KEGG" id="ocy:OSSY52_13870"/>
<evidence type="ECO:0000256" key="1">
    <source>
        <dbReference type="ARBA" id="ARBA00007121"/>
    </source>
</evidence>
<evidence type="ECO:0000313" key="3">
    <source>
        <dbReference type="EMBL" id="BBE31246.1"/>
    </source>
</evidence>
<keyword evidence="4" id="KW-1185">Reference proteome</keyword>
<reference evidence="3 4" key="1">
    <citation type="submission" date="2018-06" db="EMBL/GenBank/DDBJ databases">
        <title>Genome sequencing of Oceanotoga sp. sy52.</title>
        <authorList>
            <person name="Mori K."/>
        </authorList>
    </citation>
    <scope>NUCLEOTIDE SEQUENCE [LARGE SCALE GENOMIC DNA]</scope>
    <source>
        <strain evidence="4">sy52</strain>
    </source>
</reference>
<dbReference type="GO" id="GO:0016491">
    <property type="term" value="F:oxidoreductase activity"/>
    <property type="evidence" value="ECO:0007669"/>
    <property type="project" value="InterPro"/>
</dbReference>
<dbReference type="PANTHER" id="PTHR43717">
    <property type="entry name" value="ANAEROBIC NITRIC OXIDE REDUCTASE FLAVORUBREDOXIN"/>
    <property type="match status" value="1"/>
</dbReference>
<accession>A0A7G1G7C6</accession>
<dbReference type="SUPFAM" id="SSF56281">
    <property type="entry name" value="Metallo-hydrolase/oxidoreductase"/>
    <property type="match status" value="1"/>
</dbReference>
<dbReference type="Pfam" id="PF19583">
    <property type="entry name" value="ODP"/>
    <property type="match status" value="1"/>
</dbReference>
<sequence length="415" mass="47917">MDGTRSIKLENGVYWNGILNPLLRVFDVIMKTEYGTSYNSYLVKGKEKYAVIDGSHDKFIDLYMEKLSNLINGDFSKIEYIIVNHTEPDHSGAIFKLLELNPNITIVSTAPAKKFLEEIVNGPFNHLLATEDLEIDLGGKTLNFIMSPYWHWPDTMFTYLKEDKMLFTCDGFGAHFADERMFIDKLDEKTYAKYLEAMFYYYVHIMGPFKENTRKTLEKIKNLDIKTLAPSHGPIHRGEFINKHIDLYKEWAKKDEHGIPRVLILYVSAYGNTEKLAKAMAEGIKEAGGEVELFDMVEVPENEKLDVLVSKQEWADGILYGSPTINNDALMYIWEAIGLLAVVNERKNKVYSAFGSYGWSGEAVKFLTERLKMMRLKTFEDIPPIKVKFYPTEEDLKNSKEYGKSFLEFIRKNKK</sequence>
<dbReference type="InterPro" id="IPR036866">
    <property type="entry name" value="RibonucZ/Hydroxyglut_hydro"/>
</dbReference>
<name>A0A7G1G7C6_9BACT</name>
<dbReference type="AlphaFoldDB" id="A0A7G1G7C6"/>
<dbReference type="EMBL" id="AP018712">
    <property type="protein sequence ID" value="BBE31246.1"/>
    <property type="molecule type" value="Genomic_DNA"/>
</dbReference>
<dbReference type="SUPFAM" id="SSF52218">
    <property type="entry name" value="Flavoproteins"/>
    <property type="match status" value="1"/>
</dbReference>
<dbReference type="RefSeq" id="WP_190613667.1">
    <property type="nucleotide sequence ID" value="NZ_AP018712.1"/>
</dbReference>
<dbReference type="InterPro" id="IPR001279">
    <property type="entry name" value="Metallo-B-lactamas"/>
</dbReference>
<dbReference type="GO" id="GO:0016787">
    <property type="term" value="F:hydrolase activity"/>
    <property type="evidence" value="ECO:0007669"/>
    <property type="project" value="UniProtKB-KW"/>
</dbReference>
<dbReference type="InterPro" id="IPR029039">
    <property type="entry name" value="Flavoprotein-like_sf"/>
</dbReference>
<dbReference type="GO" id="GO:0046872">
    <property type="term" value="F:metal ion binding"/>
    <property type="evidence" value="ECO:0007669"/>
    <property type="project" value="InterPro"/>
</dbReference>
<gene>
    <name evidence="3" type="ORF">OSSY52_13870</name>
</gene>
<dbReference type="Proteomes" id="UP000516361">
    <property type="component" value="Chromosome"/>
</dbReference>
<evidence type="ECO:0000259" key="2">
    <source>
        <dbReference type="PROSITE" id="PS50902"/>
    </source>
</evidence>
<dbReference type="InterPro" id="IPR045761">
    <property type="entry name" value="ODP_dom"/>
</dbReference>
<organism evidence="3 4">
    <name type="scientific">Tepiditoga spiralis</name>
    <dbReference type="NCBI Taxonomy" id="2108365"/>
    <lineage>
        <taxon>Bacteria</taxon>
        <taxon>Thermotogati</taxon>
        <taxon>Thermotogota</taxon>
        <taxon>Thermotogae</taxon>
        <taxon>Petrotogales</taxon>
        <taxon>Petrotogaceae</taxon>
        <taxon>Tepiditoga</taxon>
    </lineage>
</organism>
<dbReference type="InParanoid" id="A0A7G1G7C6"/>
<dbReference type="PIRSF" id="PIRSF005243">
    <property type="entry name" value="ROO"/>
    <property type="match status" value="1"/>
</dbReference>
<proteinExistence type="inferred from homology"/>
<feature type="domain" description="Flavodoxin-like" evidence="2">
    <location>
        <begin position="262"/>
        <end position="407"/>
    </location>
</feature>
<dbReference type="GO" id="GO:0009055">
    <property type="term" value="F:electron transfer activity"/>
    <property type="evidence" value="ECO:0007669"/>
    <property type="project" value="InterPro"/>
</dbReference>